<dbReference type="Gene3D" id="3.30.460.10">
    <property type="entry name" value="Beta Polymerase, domain 2"/>
    <property type="match status" value="2"/>
</dbReference>
<reference evidence="9 10" key="1">
    <citation type="submission" date="2018-09" db="EMBL/GenBank/DDBJ databases">
        <authorList>
            <person name="Zhu H."/>
        </authorList>
    </citation>
    <scope>NUCLEOTIDE SEQUENCE [LARGE SCALE GENOMIC DNA]</scope>
    <source>
        <strain evidence="9 10">K2R01-6</strain>
    </source>
</reference>
<dbReference type="InterPro" id="IPR023057">
    <property type="entry name" value="GlnE"/>
</dbReference>
<proteinExistence type="predicted"/>
<dbReference type="SUPFAM" id="SSF81301">
    <property type="entry name" value="Nucleotidyltransferase"/>
    <property type="match status" value="2"/>
</dbReference>
<keyword evidence="4" id="KW-0067">ATP-binding</keyword>
<evidence type="ECO:0000259" key="8">
    <source>
        <dbReference type="Pfam" id="PF08335"/>
    </source>
</evidence>
<dbReference type="GO" id="GO:0005829">
    <property type="term" value="C:cytosol"/>
    <property type="evidence" value="ECO:0007669"/>
    <property type="project" value="TreeGrafter"/>
</dbReference>
<dbReference type="InterPro" id="IPR005190">
    <property type="entry name" value="GlnE_rpt_dom"/>
</dbReference>
<dbReference type="Gene3D" id="1.20.120.330">
    <property type="entry name" value="Nucleotidyltransferases domain 2"/>
    <property type="match status" value="2"/>
</dbReference>
<dbReference type="NCBIfam" id="NF008292">
    <property type="entry name" value="PRK11072.1"/>
    <property type="match status" value="1"/>
</dbReference>
<comment type="caution">
    <text evidence="9">The sequence shown here is derived from an EMBL/GenBank/DDBJ whole genome shotgun (WGS) entry which is preliminary data.</text>
</comment>
<protein>
    <submittedName>
        <fullName evidence="9">Bifunctional [glutamine synthetase] adenylyltransferase/[glutamine synthetase]-adenylyl-L-tyrosine phosphorylase</fullName>
        <ecNumber evidence="9">2.7.7.89</ecNumber>
    </submittedName>
</protein>
<organism evidence="9 10">
    <name type="scientific">Sphingomonas cavernae</name>
    <dbReference type="NCBI Taxonomy" id="2320861"/>
    <lineage>
        <taxon>Bacteria</taxon>
        <taxon>Pseudomonadati</taxon>
        <taxon>Pseudomonadota</taxon>
        <taxon>Alphaproteobacteria</taxon>
        <taxon>Sphingomonadales</taxon>
        <taxon>Sphingomonadaceae</taxon>
        <taxon>Sphingomonas</taxon>
    </lineage>
</organism>
<keyword evidence="3" id="KW-0547">Nucleotide-binding</keyword>
<evidence type="ECO:0000256" key="3">
    <source>
        <dbReference type="ARBA" id="ARBA00022741"/>
    </source>
</evidence>
<feature type="domain" description="PII-uridylyltransferase/Glutamine-synthetase adenylyltransferase" evidence="8">
    <location>
        <begin position="260"/>
        <end position="379"/>
    </location>
</feature>
<dbReference type="RefSeq" id="WP_119761849.1">
    <property type="nucleotide sequence ID" value="NZ_QYUM01000003.1"/>
</dbReference>
<dbReference type="Proteomes" id="UP000286100">
    <property type="component" value="Unassembled WGS sequence"/>
</dbReference>
<feature type="domain" description="Glutamate-ammonia ligase adenylyltransferase repeated" evidence="7">
    <location>
        <begin position="40"/>
        <end position="237"/>
    </location>
</feature>
<evidence type="ECO:0000256" key="6">
    <source>
        <dbReference type="ARBA" id="ARBA00023268"/>
    </source>
</evidence>
<dbReference type="InterPro" id="IPR043519">
    <property type="entry name" value="NT_sf"/>
</dbReference>
<evidence type="ECO:0000256" key="2">
    <source>
        <dbReference type="ARBA" id="ARBA00022695"/>
    </source>
</evidence>
<dbReference type="Pfam" id="PF08335">
    <property type="entry name" value="GlnD_UR_UTase"/>
    <property type="match status" value="2"/>
</dbReference>
<dbReference type="Pfam" id="PF03710">
    <property type="entry name" value="GlnE"/>
    <property type="match status" value="2"/>
</dbReference>
<dbReference type="PANTHER" id="PTHR30621">
    <property type="entry name" value="GLUTAMINE SYNTHETASE ADENYLYLTRANSFERASE"/>
    <property type="match status" value="1"/>
</dbReference>
<keyword evidence="2 9" id="KW-0548">Nucleotidyltransferase</keyword>
<dbReference type="Gene3D" id="1.20.120.1510">
    <property type="match status" value="1"/>
</dbReference>
<dbReference type="GO" id="GO:0000820">
    <property type="term" value="P:regulation of glutamine family amino acid metabolic process"/>
    <property type="evidence" value="ECO:0007669"/>
    <property type="project" value="TreeGrafter"/>
</dbReference>
<dbReference type="GO" id="GO:0008882">
    <property type="term" value="F:[glutamate-ammonia-ligase] adenylyltransferase activity"/>
    <property type="evidence" value="ECO:0007669"/>
    <property type="project" value="InterPro"/>
</dbReference>
<evidence type="ECO:0000256" key="1">
    <source>
        <dbReference type="ARBA" id="ARBA00022679"/>
    </source>
</evidence>
<dbReference type="OrthoDB" id="9759366at2"/>
<accession>A0A418WKH5</accession>
<feature type="domain" description="Glutamate-ammonia ligase adenylyltransferase repeated" evidence="7">
    <location>
        <begin position="505"/>
        <end position="744"/>
    </location>
</feature>
<dbReference type="PANTHER" id="PTHR30621:SF0">
    <property type="entry name" value="BIFUNCTIONAL GLUTAMINE SYNTHETASE ADENYLYLTRANSFERASE_ADENYLYL-REMOVING ENZYME"/>
    <property type="match status" value="1"/>
</dbReference>
<gene>
    <name evidence="9" type="ORF">D3876_10000</name>
</gene>
<evidence type="ECO:0000313" key="10">
    <source>
        <dbReference type="Proteomes" id="UP000286100"/>
    </source>
</evidence>
<sequence>MDATHAIADALTRAEEHAPFLRLMLERHSELANAMRDKGIGAALALARTNAAAEPDVARALRIERQGLALTLAIGDLAGLLSFEEVVTHLSDLADRALDRAITAAIAERTPGEEPRGFAVLALGKHGSRELNYSSDIDPILIFDPETLPRRAREEPVEAAVRIGRRVVELLQARDADGYVFRVDLRLRPSPEATPIALPLNAAISYYESSALPWERAAFIRARACAGDIALGTQFLDAIRPFVWRRGLDYGAISEIRGISRRIRDHHARGQIFGPGYDLKRGRGGIREVEFFAQIHQLIYGGRETELRVPATLDALAALGAAGRIERDVEDVLATSYRLYRTIEHRLQMVDDQQTHSLPRDAAALDNVARLHGLDDGRALIDLLSGPVETVGRIYDHLDDDGDETRRLPGDVDLLERQLAEAGFADAQAALARIQKWRNGSIRALRTDTARSALEGVLPGLITALGHSPDPNGALNRLDDIIHRLPSAINLFRLLDARPALARLLGDILSYAPALAEQLGRRPELLDGLIDATALDAAPSVEQLAAEFARVERGADYQQMLDSVRQKVNERRFAMGVQIVEGAGDPLEVAAGYARVAEAAINVLADAAIAEFETAHGRVPDSEMAIIGLGRLGGGALTHASDLDLIYVFTGSHEAESDGPKRLGAVQYYNRLAQRISAALSVPTASGPLYEVDTRLRPSGAQGPLAVSLTGFERYQRESAWTWEHMALCRARPVFGSKNARAALAASIADILDRPRDAAKLLADAVSMRAEMARHKPACGPFDVKLIEGGLVDLEFCVHTTQLRNRTGFDTRLARAIDALTTAGHLPAELTDAYELLARMLVTLRLVSPSCDAPEEATRRLVARACRQENWDALLDAYAAARATVTQSWQRVVAETEEVS</sequence>
<dbReference type="NCBIfam" id="NF010706">
    <property type="entry name" value="PRK14108.1"/>
    <property type="match status" value="1"/>
</dbReference>
<keyword evidence="5" id="KW-0460">Magnesium</keyword>
<evidence type="ECO:0000313" key="9">
    <source>
        <dbReference type="EMBL" id="RJF90551.1"/>
    </source>
</evidence>
<dbReference type="InterPro" id="IPR013546">
    <property type="entry name" value="PII_UdlTrfase/GS_AdlTrfase"/>
</dbReference>
<feature type="domain" description="PII-uridylyltransferase/Glutamine-synthetase adenylyltransferase" evidence="8">
    <location>
        <begin position="779"/>
        <end position="888"/>
    </location>
</feature>
<evidence type="ECO:0000256" key="5">
    <source>
        <dbReference type="ARBA" id="ARBA00022842"/>
    </source>
</evidence>
<name>A0A418WKH5_9SPHN</name>
<evidence type="ECO:0000256" key="4">
    <source>
        <dbReference type="ARBA" id="ARBA00022840"/>
    </source>
</evidence>
<keyword evidence="10" id="KW-1185">Reference proteome</keyword>
<dbReference type="EMBL" id="QYUM01000003">
    <property type="protein sequence ID" value="RJF90551.1"/>
    <property type="molecule type" value="Genomic_DNA"/>
</dbReference>
<keyword evidence="1 9" id="KW-0808">Transferase</keyword>
<dbReference type="GO" id="GO:0047388">
    <property type="term" value="F:[glutamine synthetase]-adenylyl-L-tyrosine phosphorylase activity"/>
    <property type="evidence" value="ECO:0007669"/>
    <property type="project" value="UniProtKB-EC"/>
</dbReference>
<dbReference type="GO" id="GO:0005524">
    <property type="term" value="F:ATP binding"/>
    <property type="evidence" value="ECO:0007669"/>
    <property type="project" value="UniProtKB-KW"/>
</dbReference>
<keyword evidence="6" id="KW-0511">Multifunctional enzyme</keyword>
<dbReference type="SUPFAM" id="SSF81593">
    <property type="entry name" value="Nucleotidyltransferase substrate binding subunit/domain"/>
    <property type="match status" value="2"/>
</dbReference>
<evidence type="ECO:0000259" key="7">
    <source>
        <dbReference type="Pfam" id="PF03710"/>
    </source>
</evidence>
<dbReference type="CDD" id="cd05401">
    <property type="entry name" value="NT_GlnE_GlnD_like"/>
    <property type="match status" value="2"/>
</dbReference>
<dbReference type="EC" id="2.7.7.89" evidence="9"/>
<dbReference type="AlphaFoldDB" id="A0A418WKH5"/>